<reference evidence="3" key="1">
    <citation type="submission" date="2017-01" db="EMBL/GenBank/DDBJ databases">
        <authorList>
            <person name="Varghese N."/>
            <person name="Submissions S."/>
        </authorList>
    </citation>
    <scope>NUCLEOTIDE SEQUENCE [LARGE SCALE GENOMIC DNA]</scope>
    <source>
        <strain evidence="3">ATCC 12950</strain>
    </source>
</reference>
<evidence type="ECO:0000313" key="3">
    <source>
        <dbReference type="Proteomes" id="UP000186096"/>
    </source>
</evidence>
<dbReference type="AlphaFoldDB" id="A0A1N7FXH6"/>
<gene>
    <name evidence="2" type="ORF">SAMN05421833_124113</name>
</gene>
<name>A0A1N7FXH6_9ACTN</name>
<keyword evidence="1" id="KW-0812">Transmembrane</keyword>
<dbReference type="RefSeq" id="WP_143734573.1">
    <property type="nucleotide sequence ID" value="NZ_CP192071.1"/>
</dbReference>
<feature type="transmembrane region" description="Helical" evidence="1">
    <location>
        <begin position="51"/>
        <end position="68"/>
    </location>
</feature>
<keyword evidence="1" id="KW-1133">Transmembrane helix</keyword>
<proteinExistence type="predicted"/>
<organism evidence="2 3">
    <name type="scientific">Microbispora rosea</name>
    <dbReference type="NCBI Taxonomy" id="58117"/>
    <lineage>
        <taxon>Bacteria</taxon>
        <taxon>Bacillati</taxon>
        <taxon>Actinomycetota</taxon>
        <taxon>Actinomycetes</taxon>
        <taxon>Streptosporangiales</taxon>
        <taxon>Streptosporangiaceae</taxon>
        <taxon>Microbispora</taxon>
    </lineage>
</organism>
<dbReference type="EMBL" id="FTNI01000024">
    <property type="protein sequence ID" value="SIS04945.1"/>
    <property type="molecule type" value="Genomic_DNA"/>
</dbReference>
<evidence type="ECO:0000256" key="1">
    <source>
        <dbReference type="SAM" id="Phobius"/>
    </source>
</evidence>
<sequence length="82" mass="8204">MKVSMMNVQSNAVKSAGDTLASAIGSVAGAVADPKGALKQAKSALSSPKQLAVAAGLVAAYVLGWWSGHRTAPAARGRARGR</sequence>
<evidence type="ECO:0000313" key="2">
    <source>
        <dbReference type="EMBL" id="SIS04945.1"/>
    </source>
</evidence>
<dbReference type="GeneID" id="97496157"/>
<dbReference type="STRING" id="58117.SAMN05421833_124113"/>
<keyword evidence="3" id="KW-1185">Reference proteome</keyword>
<protein>
    <submittedName>
        <fullName evidence="2">Uncharacterized protein</fullName>
    </submittedName>
</protein>
<accession>A0A1N7FXH6</accession>
<dbReference type="Proteomes" id="UP000186096">
    <property type="component" value="Unassembled WGS sequence"/>
</dbReference>
<keyword evidence="1" id="KW-0472">Membrane</keyword>